<organism evidence="7 8">
    <name type="scientific">Ceratopteris richardii</name>
    <name type="common">Triangle waterfern</name>
    <dbReference type="NCBI Taxonomy" id="49495"/>
    <lineage>
        <taxon>Eukaryota</taxon>
        <taxon>Viridiplantae</taxon>
        <taxon>Streptophyta</taxon>
        <taxon>Embryophyta</taxon>
        <taxon>Tracheophyta</taxon>
        <taxon>Polypodiopsida</taxon>
        <taxon>Polypodiidae</taxon>
        <taxon>Polypodiales</taxon>
        <taxon>Pteridineae</taxon>
        <taxon>Pteridaceae</taxon>
        <taxon>Parkerioideae</taxon>
        <taxon>Ceratopteris</taxon>
    </lineage>
</organism>
<dbReference type="CDD" id="cd00010">
    <property type="entry name" value="AAI_LTSS"/>
    <property type="match status" value="1"/>
</dbReference>
<evidence type="ECO:0000256" key="5">
    <source>
        <dbReference type="SAM" id="SignalP"/>
    </source>
</evidence>
<evidence type="ECO:0000256" key="2">
    <source>
        <dbReference type="ARBA" id="ARBA00022729"/>
    </source>
</evidence>
<keyword evidence="4" id="KW-0325">Glycoprotein</keyword>
<dbReference type="InterPro" id="IPR036312">
    <property type="entry name" value="Bifun_inhib/LTP/seed_sf"/>
</dbReference>
<accession>A0A8T2UAT4</accession>
<feature type="signal peptide" evidence="5">
    <location>
        <begin position="1"/>
        <end position="35"/>
    </location>
</feature>
<dbReference type="Gene3D" id="1.10.110.10">
    <property type="entry name" value="Plant lipid-transfer and hydrophobic proteins"/>
    <property type="match status" value="1"/>
</dbReference>
<dbReference type="PANTHER" id="PTHR33044">
    <property type="entry name" value="BIFUNCTIONAL INHIBITOR/LIPID-TRANSFER PROTEIN/SEED STORAGE 2S ALBUMIN SUPERFAMILY PROTEIN-RELATED"/>
    <property type="match status" value="1"/>
</dbReference>
<evidence type="ECO:0000313" key="8">
    <source>
        <dbReference type="Proteomes" id="UP000825935"/>
    </source>
</evidence>
<dbReference type="Proteomes" id="UP000825935">
    <property type="component" value="Chromosome 9"/>
</dbReference>
<protein>
    <recommendedName>
        <fullName evidence="6">Bifunctional inhibitor/plant lipid transfer protein/seed storage helical domain-containing protein</fullName>
    </recommendedName>
</protein>
<dbReference type="OrthoDB" id="911994at2759"/>
<dbReference type="AlphaFoldDB" id="A0A8T2UAT4"/>
<evidence type="ECO:0000313" key="7">
    <source>
        <dbReference type="EMBL" id="KAH7429609.1"/>
    </source>
</evidence>
<sequence>MRIGSIQTKHRGALGWAELKMFLLLLMNLLLKAVAQRECTTYASDLYACFPYVQNGNKTQVAADCCSPLQNIVETRPDCICTIQNLTAAVPNINLTRAYQLNALCKIQSTATLSSCNGTTAVAPSINKNSAYLSWKIPNWSIFFVGMIIFLNNFS</sequence>
<keyword evidence="3" id="KW-1015">Disulfide bond</keyword>
<comment type="similarity">
    <text evidence="1">Belongs to the plant LTP family.</text>
</comment>
<dbReference type="Pfam" id="PF14368">
    <property type="entry name" value="LTP_2"/>
    <property type="match status" value="1"/>
</dbReference>
<reference evidence="7" key="1">
    <citation type="submission" date="2021-08" db="EMBL/GenBank/DDBJ databases">
        <title>WGS assembly of Ceratopteris richardii.</title>
        <authorList>
            <person name="Marchant D.B."/>
            <person name="Chen G."/>
            <person name="Jenkins J."/>
            <person name="Shu S."/>
            <person name="Leebens-Mack J."/>
            <person name="Grimwood J."/>
            <person name="Schmutz J."/>
            <person name="Soltis P."/>
            <person name="Soltis D."/>
            <person name="Chen Z.-H."/>
        </authorList>
    </citation>
    <scope>NUCLEOTIDE SEQUENCE</scope>
    <source>
        <strain evidence="7">Whitten #5841</strain>
        <tissue evidence="7">Leaf</tissue>
    </source>
</reference>
<evidence type="ECO:0000256" key="1">
    <source>
        <dbReference type="ARBA" id="ARBA00009748"/>
    </source>
</evidence>
<evidence type="ECO:0000259" key="6">
    <source>
        <dbReference type="Pfam" id="PF14368"/>
    </source>
</evidence>
<keyword evidence="2 5" id="KW-0732">Signal</keyword>
<dbReference type="EMBL" id="CM035414">
    <property type="protein sequence ID" value="KAH7429609.1"/>
    <property type="molecule type" value="Genomic_DNA"/>
</dbReference>
<feature type="domain" description="Bifunctional inhibitor/plant lipid transfer protein/seed storage helical" evidence="6">
    <location>
        <begin position="27"/>
        <end position="112"/>
    </location>
</feature>
<dbReference type="InterPro" id="IPR043325">
    <property type="entry name" value="LTSS"/>
</dbReference>
<keyword evidence="8" id="KW-1185">Reference proteome</keyword>
<dbReference type="SUPFAM" id="SSF47699">
    <property type="entry name" value="Bifunctional inhibitor/lipid-transfer protein/seed storage 2S albumin"/>
    <property type="match status" value="1"/>
</dbReference>
<name>A0A8T2UAT4_CERRI</name>
<dbReference type="InterPro" id="IPR016140">
    <property type="entry name" value="Bifunc_inhib/LTP/seed_store"/>
</dbReference>
<feature type="chain" id="PRO_5035795853" description="Bifunctional inhibitor/plant lipid transfer protein/seed storage helical domain-containing protein" evidence="5">
    <location>
        <begin position="36"/>
        <end position="155"/>
    </location>
</feature>
<gene>
    <name evidence="7" type="ORF">KP509_09G058500</name>
</gene>
<evidence type="ECO:0000256" key="3">
    <source>
        <dbReference type="ARBA" id="ARBA00023157"/>
    </source>
</evidence>
<proteinExistence type="inferred from homology"/>
<comment type="caution">
    <text evidence="7">The sequence shown here is derived from an EMBL/GenBank/DDBJ whole genome shotgun (WGS) entry which is preliminary data.</text>
</comment>
<evidence type="ECO:0000256" key="4">
    <source>
        <dbReference type="ARBA" id="ARBA00023180"/>
    </source>
</evidence>